<dbReference type="PANTHER" id="PTHR43316:SF3">
    <property type="entry name" value="HALOACID DEHALOGENASE, TYPE II (AFU_ORTHOLOGUE AFUA_2G07750)-RELATED"/>
    <property type="match status" value="1"/>
</dbReference>
<dbReference type="InterPro" id="IPR006439">
    <property type="entry name" value="HAD-SF_hydro_IA"/>
</dbReference>
<organism evidence="2 3">
    <name type="scientific">Actinopolymorpha rutila</name>
    <dbReference type="NCBI Taxonomy" id="446787"/>
    <lineage>
        <taxon>Bacteria</taxon>
        <taxon>Bacillati</taxon>
        <taxon>Actinomycetota</taxon>
        <taxon>Actinomycetes</taxon>
        <taxon>Propionibacteriales</taxon>
        <taxon>Actinopolymorphaceae</taxon>
        <taxon>Actinopolymorpha</taxon>
    </lineage>
</organism>
<dbReference type="AlphaFoldDB" id="A0A852ZCA6"/>
<gene>
    <name evidence="2" type="ORF">F4554_002076</name>
</gene>
<evidence type="ECO:0000256" key="1">
    <source>
        <dbReference type="ARBA" id="ARBA00022801"/>
    </source>
</evidence>
<evidence type="ECO:0000313" key="2">
    <source>
        <dbReference type="EMBL" id="NYH89438.1"/>
    </source>
</evidence>
<dbReference type="InterPro" id="IPR036412">
    <property type="entry name" value="HAD-like_sf"/>
</dbReference>
<dbReference type="Proteomes" id="UP000579605">
    <property type="component" value="Unassembled WGS sequence"/>
</dbReference>
<dbReference type="InterPro" id="IPR023214">
    <property type="entry name" value="HAD_sf"/>
</dbReference>
<reference evidence="2 3" key="1">
    <citation type="submission" date="2020-07" db="EMBL/GenBank/DDBJ databases">
        <title>Sequencing the genomes of 1000 actinobacteria strains.</title>
        <authorList>
            <person name="Klenk H.-P."/>
        </authorList>
    </citation>
    <scope>NUCLEOTIDE SEQUENCE [LARGE SCALE GENOMIC DNA]</scope>
    <source>
        <strain evidence="2 3">DSM 18448</strain>
    </source>
</reference>
<evidence type="ECO:0000313" key="3">
    <source>
        <dbReference type="Proteomes" id="UP000579605"/>
    </source>
</evidence>
<dbReference type="Pfam" id="PF00702">
    <property type="entry name" value="Hydrolase"/>
    <property type="match status" value="1"/>
</dbReference>
<dbReference type="NCBIfam" id="TIGR01509">
    <property type="entry name" value="HAD-SF-IA-v3"/>
    <property type="match status" value="1"/>
</dbReference>
<dbReference type="PANTHER" id="PTHR43316">
    <property type="entry name" value="HYDROLASE, HALOACID DELAHOGENASE-RELATED"/>
    <property type="match status" value="1"/>
</dbReference>
<proteinExistence type="predicted"/>
<dbReference type="NCBIfam" id="TIGR01549">
    <property type="entry name" value="HAD-SF-IA-v1"/>
    <property type="match status" value="1"/>
</dbReference>
<dbReference type="GO" id="GO:0016787">
    <property type="term" value="F:hydrolase activity"/>
    <property type="evidence" value="ECO:0007669"/>
    <property type="project" value="UniProtKB-KW"/>
</dbReference>
<dbReference type="SFLD" id="SFLDS00003">
    <property type="entry name" value="Haloacid_Dehalogenase"/>
    <property type="match status" value="1"/>
</dbReference>
<keyword evidence="3" id="KW-1185">Reference proteome</keyword>
<accession>A0A852ZCA6</accession>
<dbReference type="Gene3D" id="3.40.50.1000">
    <property type="entry name" value="HAD superfamily/HAD-like"/>
    <property type="match status" value="1"/>
</dbReference>
<dbReference type="RefSeq" id="WP_179787164.1">
    <property type="nucleotide sequence ID" value="NZ_BAAARR010000008.1"/>
</dbReference>
<name>A0A852ZCA6_9ACTN</name>
<sequence>MTAATTPATATTVSAVIFDWGGTLTPWHTVDLHDQWRHYARAYDPTHGDEVSAALRAAEDEAWRRSREEHRATAFDAIVRAGGLEPSGPAHQRGVEAYRAWWEPHTLSDPDAAPLFRALHERGIRVGVLSNTVWPRDDHELVFARDGVLDLIDGAVYTSEIAHTKPHPEAFRAAMAAVGVDRPEHCVFVGDRLFDDIHGARSVGMRAVHVPHSEIPDVQRGHTDGEPDAVVQRLADILPLVDGWRSGSATAGERTRPAVTGRDG</sequence>
<keyword evidence="1 2" id="KW-0378">Hydrolase</keyword>
<dbReference type="InterPro" id="IPR051540">
    <property type="entry name" value="S-2-haloacid_dehalogenase"/>
</dbReference>
<dbReference type="SFLD" id="SFLDG01129">
    <property type="entry name" value="C1.5:_HAD__Beta-PGM__Phosphata"/>
    <property type="match status" value="1"/>
</dbReference>
<protein>
    <submittedName>
        <fullName evidence="2">Putative hydrolase of the HAD superfamily</fullName>
    </submittedName>
</protein>
<dbReference type="SUPFAM" id="SSF56784">
    <property type="entry name" value="HAD-like"/>
    <property type="match status" value="1"/>
</dbReference>
<dbReference type="PRINTS" id="PR00413">
    <property type="entry name" value="HADHALOGNASE"/>
</dbReference>
<comment type="caution">
    <text evidence="2">The sequence shown here is derived from an EMBL/GenBank/DDBJ whole genome shotgun (WGS) entry which is preliminary data.</text>
</comment>
<dbReference type="EMBL" id="JACBZH010000001">
    <property type="protein sequence ID" value="NYH89438.1"/>
    <property type="molecule type" value="Genomic_DNA"/>
</dbReference>